<evidence type="ECO:0000256" key="1">
    <source>
        <dbReference type="SAM" id="Phobius"/>
    </source>
</evidence>
<evidence type="ECO:0000259" key="2">
    <source>
        <dbReference type="Pfam" id="PF04773"/>
    </source>
</evidence>
<dbReference type="InterPro" id="IPR032508">
    <property type="entry name" value="FecR_C"/>
</dbReference>
<dbReference type="Proteomes" id="UP000315908">
    <property type="component" value="Unassembled WGS sequence"/>
</dbReference>
<organism evidence="4 5">
    <name type="scientific">Sphingobacterium siyangense</name>
    <dbReference type="NCBI Taxonomy" id="459529"/>
    <lineage>
        <taxon>Bacteria</taxon>
        <taxon>Pseudomonadati</taxon>
        <taxon>Bacteroidota</taxon>
        <taxon>Sphingobacteriia</taxon>
        <taxon>Sphingobacteriales</taxon>
        <taxon>Sphingobacteriaceae</taxon>
        <taxon>Sphingobacterium</taxon>
    </lineage>
</organism>
<protein>
    <submittedName>
        <fullName evidence="4">FecR family protein</fullName>
    </submittedName>
</protein>
<keyword evidence="1" id="KW-1133">Transmembrane helix</keyword>
<feature type="transmembrane region" description="Helical" evidence="1">
    <location>
        <begin position="84"/>
        <end position="102"/>
    </location>
</feature>
<dbReference type="Gene3D" id="2.60.120.1440">
    <property type="match status" value="1"/>
</dbReference>
<dbReference type="InterPro" id="IPR012373">
    <property type="entry name" value="Ferrdict_sens_TM"/>
</dbReference>
<feature type="domain" description="Protein FecR C-terminal" evidence="3">
    <location>
        <begin position="312"/>
        <end position="381"/>
    </location>
</feature>
<dbReference type="OrthoDB" id="1099963at2"/>
<accession>A0A562M974</accession>
<dbReference type="Pfam" id="PF04773">
    <property type="entry name" value="FecR"/>
    <property type="match status" value="1"/>
</dbReference>
<sequence>MKENTRHITDLIQKFLCGQLTAEEQVQLDEWLNASSQNKQLLESFRKAENIAEDLAVIRQLDVNQAWERLKSKESNSARSFRKWSLSIAASIVFLLGGFLLWKGDFTSFFSGDKSVIVSKKQDIAPATSGAVLVLADGSRLSLNSDSTKTLTKNNNLIGNSNELIVKQTDQAIPLQYNSLIVPKASFYKMTLADGTKVWVNALSQLKFPAQFSPKERRVFLDGEAYFEVTPKSDQPFIVESKGNEIKVLGTHFNINSYSDHVRTTLAEGRVEVRQNDQRVELFPGEYASSFKDNLVKGKADLAHDLAWHNNEFYFKKETITNIAHQLSRWYDLDVTFRGDVQLDKEYTGSIERDVKLSQVLEMLSYVSNLKFEVEGNKLIIATKS</sequence>
<evidence type="ECO:0000313" key="4">
    <source>
        <dbReference type="EMBL" id="TWI16464.1"/>
    </source>
</evidence>
<feature type="domain" description="FecR protein" evidence="2">
    <location>
        <begin position="185"/>
        <end position="272"/>
    </location>
</feature>
<dbReference type="RefSeq" id="WP_145329864.1">
    <property type="nucleotide sequence ID" value="NZ_JBARTG010000170.1"/>
</dbReference>
<comment type="caution">
    <text evidence="4">The sequence shown here is derived from an EMBL/GenBank/DDBJ whole genome shotgun (WGS) entry which is preliminary data.</text>
</comment>
<proteinExistence type="predicted"/>
<dbReference type="PANTHER" id="PTHR30273">
    <property type="entry name" value="PERIPLASMIC SIGNAL SENSOR AND SIGMA FACTOR ACTIVATOR FECR-RELATED"/>
    <property type="match status" value="1"/>
</dbReference>
<dbReference type="Pfam" id="PF16344">
    <property type="entry name" value="FecR_C"/>
    <property type="match status" value="1"/>
</dbReference>
<evidence type="ECO:0000259" key="3">
    <source>
        <dbReference type="Pfam" id="PF16344"/>
    </source>
</evidence>
<dbReference type="PIRSF" id="PIRSF018266">
    <property type="entry name" value="FecR"/>
    <property type="match status" value="1"/>
</dbReference>
<gene>
    <name evidence="4" type="ORF">IQ31_04308</name>
</gene>
<evidence type="ECO:0000313" key="5">
    <source>
        <dbReference type="Proteomes" id="UP000315908"/>
    </source>
</evidence>
<dbReference type="Gene3D" id="3.55.50.30">
    <property type="match status" value="1"/>
</dbReference>
<dbReference type="EMBL" id="VLKR01000029">
    <property type="protein sequence ID" value="TWI16464.1"/>
    <property type="molecule type" value="Genomic_DNA"/>
</dbReference>
<dbReference type="InterPro" id="IPR006860">
    <property type="entry name" value="FecR"/>
</dbReference>
<dbReference type="PANTHER" id="PTHR30273:SF2">
    <property type="entry name" value="PROTEIN FECR"/>
    <property type="match status" value="1"/>
</dbReference>
<keyword evidence="1" id="KW-0472">Membrane</keyword>
<dbReference type="GO" id="GO:0016989">
    <property type="term" value="F:sigma factor antagonist activity"/>
    <property type="evidence" value="ECO:0007669"/>
    <property type="project" value="TreeGrafter"/>
</dbReference>
<name>A0A562M974_9SPHI</name>
<reference evidence="4 5" key="1">
    <citation type="journal article" date="2015" name="Stand. Genomic Sci.">
        <title>Genomic Encyclopedia of Bacterial and Archaeal Type Strains, Phase III: the genomes of soil and plant-associated and newly described type strains.</title>
        <authorList>
            <person name="Whitman W.B."/>
            <person name="Woyke T."/>
            <person name="Klenk H.P."/>
            <person name="Zhou Y."/>
            <person name="Lilburn T.G."/>
            <person name="Beck B.J."/>
            <person name="De Vos P."/>
            <person name="Vandamme P."/>
            <person name="Eisen J.A."/>
            <person name="Garrity G."/>
            <person name="Hugenholtz P."/>
            <person name="Kyrpides N.C."/>
        </authorList>
    </citation>
    <scope>NUCLEOTIDE SEQUENCE [LARGE SCALE GENOMIC DNA]</scope>
    <source>
        <strain evidence="4 5">CGMCC 1.6855</strain>
    </source>
</reference>
<dbReference type="AlphaFoldDB" id="A0A562M974"/>
<keyword evidence="1" id="KW-0812">Transmembrane</keyword>